<dbReference type="EMBL" id="MHQD01000013">
    <property type="protein sequence ID" value="OGZ96412.1"/>
    <property type="molecule type" value="Genomic_DNA"/>
</dbReference>
<evidence type="ECO:0000256" key="1">
    <source>
        <dbReference type="ARBA" id="ARBA00004496"/>
    </source>
</evidence>
<feature type="domain" description="Ribosomal RNA small subunit methyltransferase E methyltransferase" evidence="11">
    <location>
        <begin position="77"/>
        <end position="227"/>
    </location>
</feature>
<dbReference type="SUPFAM" id="SSF88697">
    <property type="entry name" value="PUA domain-like"/>
    <property type="match status" value="1"/>
</dbReference>
<keyword evidence="7 10" id="KW-0949">S-adenosyl-L-methionine</keyword>
<gene>
    <name evidence="13" type="ORF">A2847_00175</name>
</gene>
<dbReference type="InterPro" id="IPR015947">
    <property type="entry name" value="PUA-like_sf"/>
</dbReference>
<dbReference type="Gene3D" id="3.40.1280.10">
    <property type="match status" value="1"/>
</dbReference>
<dbReference type="GO" id="GO:0070475">
    <property type="term" value="P:rRNA base methylation"/>
    <property type="evidence" value="ECO:0007669"/>
    <property type="project" value="TreeGrafter"/>
</dbReference>
<sequence length="241" mass="26940">MRLHRFIGQFDFSQSLTSLADPRTVRRIIKVFRLAEGDSVILSDGNGRECIAEIKKIEGKKIYLLIRKENGSVNRAPGGITLYCAILKREHFKLMVQKTTEIGIAEITPMITDRTVKKALNLGRLQDIARESTEQSGQQFVPNIREPVPFEEAIKEARNKKTVLFFDQTGGQFEKRTVAHTKDIALFIGPEGGWSDTERAVAAAHGWHIVRLFPTALRADTTAIIASFLASNSQTSPHPVE</sequence>
<dbReference type="NCBIfam" id="TIGR00046">
    <property type="entry name" value="RsmE family RNA methyltransferase"/>
    <property type="match status" value="1"/>
</dbReference>
<dbReference type="GO" id="GO:0005737">
    <property type="term" value="C:cytoplasm"/>
    <property type="evidence" value="ECO:0007669"/>
    <property type="project" value="UniProtKB-SubCell"/>
</dbReference>
<dbReference type="InterPro" id="IPR046887">
    <property type="entry name" value="RsmE_PUA-like"/>
</dbReference>
<accession>A0A1G2KAG3</accession>
<evidence type="ECO:0000256" key="8">
    <source>
        <dbReference type="ARBA" id="ARBA00025699"/>
    </source>
</evidence>
<keyword evidence="6 10" id="KW-0808">Transferase</keyword>
<evidence type="ECO:0000256" key="10">
    <source>
        <dbReference type="PIRNR" id="PIRNR015601"/>
    </source>
</evidence>
<evidence type="ECO:0000256" key="4">
    <source>
        <dbReference type="ARBA" id="ARBA00022552"/>
    </source>
</evidence>
<dbReference type="PANTHER" id="PTHR30027:SF3">
    <property type="entry name" value="16S RRNA (URACIL(1498)-N(3))-METHYLTRANSFERASE"/>
    <property type="match status" value="1"/>
</dbReference>
<dbReference type="CDD" id="cd18084">
    <property type="entry name" value="RsmE-like"/>
    <property type="match status" value="1"/>
</dbReference>
<evidence type="ECO:0000256" key="3">
    <source>
        <dbReference type="ARBA" id="ARBA00022490"/>
    </source>
</evidence>
<comment type="subcellular location">
    <subcellularLocation>
        <location evidence="1 10">Cytoplasm</location>
    </subcellularLocation>
</comment>
<dbReference type="SUPFAM" id="SSF75217">
    <property type="entry name" value="alpha/beta knot"/>
    <property type="match status" value="1"/>
</dbReference>
<dbReference type="GO" id="GO:0070042">
    <property type="term" value="F:rRNA (uridine-N3-)-methyltransferase activity"/>
    <property type="evidence" value="ECO:0007669"/>
    <property type="project" value="TreeGrafter"/>
</dbReference>
<name>A0A1G2KAG3_9BACT</name>
<evidence type="ECO:0000259" key="12">
    <source>
        <dbReference type="Pfam" id="PF20260"/>
    </source>
</evidence>
<organism evidence="13 14">
    <name type="scientific">Candidatus Sungbacteria bacterium RIFCSPHIGHO2_01_FULL_50_25</name>
    <dbReference type="NCBI Taxonomy" id="1802265"/>
    <lineage>
        <taxon>Bacteria</taxon>
        <taxon>Candidatus Sungiibacteriota</taxon>
    </lineage>
</organism>
<dbReference type="InterPro" id="IPR029028">
    <property type="entry name" value="Alpha/beta_knot_MTases"/>
</dbReference>
<keyword evidence="4 10" id="KW-0698">rRNA processing</keyword>
<keyword evidence="5 10" id="KW-0489">Methyltransferase</keyword>
<dbReference type="EC" id="2.1.1.193" evidence="10"/>
<evidence type="ECO:0000313" key="14">
    <source>
        <dbReference type="Proteomes" id="UP000178574"/>
    </source>
</evidence>
<comment type="function">
    <text evidence="8 10">Specifically methylates the N3 position of the uracil ring of uridine 1498 (m3U1498) in 16S rRNA. Acts on the fully assembled 30S ribosomal subunit.</text>
</comment>
<reference evidence="13 14" key="1">
    <citation type="journal article" date="2016" name="Nat. Commun.">
        <title>Thousands of microbial genomes shed light on interconnected biogeochemical processes in an aquifer system.</title>
        <authorList>
            <person name="Anantharaman K."/>
            <person name="Brown C.T."/>
            <person name="Hug L.A."/>
            <person name="Sharon I."/>
            <person name="Castelle C.J."/>
            <person name="Probst A.J."/>
            <person name="Thomas B.C."/>
            <person name="Singh A."/>
            <person name="Wilkins M.J."/>
            <person name="Karaoz U."/>
            <person name="Brodie E.L."/>
            <person name="Williams K.H."/>
            <person name="Hubbard S.S."/>
            <person name="Banfield J.F."/>
        </authorList>
    </citation>
    <scope>NUCLEOTIDE SEQUENCE [LARGE SCALE GENOMIC DNA]</scope>
</reference>
<dbReference type="Pfam" id="PF04452">
    <property type="entry name" value="Methyltrans_RNA"/>
    <property type="match status" value="1"/>
</dbReference>
<dbReference type="Pfam" id="PF20260">
    <property type="entry name" value="PUA_4"/>
    <property type="match status" value="1"/>
</dbReference>
<comment type="caution">
    <text evidence="13">The sequence shown here is derived from an EMBL/GenBank/DDBJ whole genome shotgun (WGS) entry which is preliminary data.</text>
</comment>
<dbReference type="PIRSF" id="PIRSF015601">
    <property type="entry name" value="MTase_slr0722"/>
    <property type="match status" value="1"/>
</dbReference>
<dbReference type="Proteomes" id="UP000178574">
    <property type="component" value="Unassembled WGS sequence"/>
</dbReference>
<dbReference type="AlphaFoldDB" id="A0A1G2KAG3"/>
<comment type="catalytic activity">
    <reaction evidence="9 10">
        <text>uridine(1498) in 16S rRNA + S-adenosyl-L-methionine = N(3)-methyluridine(1498) in 16S rRNA + S-adenosyl-L-homocysteine + H(+)</text>
        <dbReference type="Rhea" id="RHEA:42920"/>
        <dbReference type="Rhea" id="RHEA-COMP:10283"/>
        <dbReference type="Rhea" id="RHEA-COMP:10284"/>
        <dbReference type="ChEBI" id="CHEBI:15378"/>
        <dbReference type="ChEBI" id="CHEBI:57856"/>
        <dbReference type="ChEBI" id="CHEBI:59789"/>
        <dbReference type="ChEBI" id="CHEBI:65315"/>
        <dbReference type="ChEBI" id="CHEBI:74502"/>
        <dbReference type="EC" id="2.1.1.193"/>
    </reaction>
</comment>
<evidence type="ECO:0000256" key="9">
    <source>
        <dbReference type="ARBA" id="ARBA00047944"/>
    </source>
</evidence>
<dbReference type="InterPro" id="IPR029026">
    <property type="entry name" value="tRNA_m1G_MTases_N"/>
</dbReference>
<evidence type="ECO:0000256" key="2">
    <source>
        <dbReference type="ARBA" id="ARBA00005528"/>
    </source>
</evidence>
<evidence type="ECO:0000256" key="5">
    <source>
        <dbReference type="ARBA" id="ARBA00022603"/>
    </source>
</evidence>
<feature type="domain" description="Ribosomal RNA small subunit methyltransferase E PUA-like" evidence="12">
    <location>
        <begin position="28"/>
        <end position="66"/>
    </location>
</feature>
<dbReference type="PANTHER" id="PTHR30027">
    <property type="entry name" value="RIBOSOMAL RNA SMALL SUBUNIT METHYLTRANSFERASE E"/>
    <property type="match status" value="1"/>
</dbReference>
<evidence type="ECO:0000256" key="7">
    <source>
        <dbReference type="ARBA" id="ARBA00022691"/>
    </source>
</evidence>
<dbReference type="InterPro" id="IPR046886">
    <property type="entry name" value="RsmE_MTase_dom"/>
</dbReference>
<evidence type="ECO:0000313" key="13">
    <source>
        <dbReference type="EMBL" id="OGZ96412.1"/>
    </source>
</evidence>
<dbReference type="InterPro" id="IPR006700">
    <property type="entry name" value="RsmE"/>
</dbReference>
<evidence type="ECO:0000259" key="11">
    <source>
        <dbReference type="Pfam" id="PF04452"/>
    </source>
</evidence>
<protein>
    <recommendedName>
        <fullName evidence="10">Ribosomal RNA small subunit methyltransferase E</fullName>
        <ecNumber evidence="10">2.1.1.193</ecNumber>
    </recommendedName>
</protein>
<evidence type="ECO:0000256" key="6">
    <source>
        <dbReference type="ARBA" id="ARBA00022679"/>
    </source>
</evidence>
<keyword evidence="3 10" id="KW-0963">Cytoplasm</keyword>
<comment type="similarity">
    <text evidence="2 10">Belongs to the RNA methyltransferase RsmE family.</text>
</comment>
<proteinExistence type="inferred from homology"/>